<sequence>MVGCKVEQLSDLSDFKAEFASDRNTPDQKLPNHKVLIDVNQVKRDVNQVKDDVHKVKRDVNQVKDDVNKVKHDVNKVKGDVNKVKRDVNKVSFNLLYKTLIIGKITSTKKHCIRFYATICYKSSIPPHPQQTEMSGMHYH</sequence>
<dbReference type="EMBL" id="JAECZC010000034">
    <property type="protein sequence ID" value="MBH8564091.1"/>
    <property type="molecule type" value="Genomic_DNA"/>
</dbReference>
<keyword evidence="1" id="KW-0175">Coiled coil</keyword>
<dbReference type="Proteomes" id="UP000632766">
    <property type="component" value="Unassembled WGS sequence"/>
</dbReference>
<gene>
    <name evidence="2" type="ORF">I8748_18190</name>
</gene>
<dbReference type="AlphaFoldDB" id="A0A8J7LAH6"/>
<evidence type="ECO:0000313" key="3">
    <source>
        <dbReference type="Proteomes" id="UP000632766"/>
    </source>
</evidence>
<dbReference type="RefSeq" id="WP_198125941.1">
    <property type="nucleotide sequence ID" value="NZ_JAECZC010000034.1"/>
</dbReference>
<dbReference type="Gene3D" id="1.20.5.170">
    <property type="match status" value="1"/>
</dbReference>
<accession>A0A8J7LAH6</accession>
<keyword evidence="3" id="KW-1185">Reference proteome</keyword>
<feature type="coiled-coil region" evidence="1">
    <location>
        <begin position="39"/>
        <end position="66"/>
    </location>
</feature>
<evidence type="ECO:0000256" key="1">
    <source>
        <dbReference type="SAM" id="Coils"/>
    </source>
</evidence>
<organism evidence="2 3">
    <name type="scientific">Amazonocrinis nigriterrae CENA67</name>
    <dbReference type="NCBI Taxonomy" id="2794033"/>
    <lineage>
        <taxon>Bacteria</taxon>
        <taxon>Bacillati</taxon>
        <taxon>Cyanobacteriota</taxon>
        <taxon>Cyanophyceae</taxon>
        <taxon>Nostocales</taxon>
        <taxon>Nostocaceae</taxon>
        <taxon>Amazonocrinis</taxon>
        <taxon>Amazonocrinis nigriterrae</taxon>
    </lineage>
</organism>
<protein>
    <submittedName>
        <fullName evidence="2">Uncharacterized protein</fullName>
    </submittedName>
</protein>
<comment type="caution">
    <text evidence="2">The sequence shown here is derived from an EMBL/GenBank/DDBJ whole genome shotgun (WGS) entry which is preliminary data.</text>
</comment>
<reference evidence="2 3" key="1">
    <citation type="journal article" date="2021" name="Int. J. Syst. Evol. Microbiol.">
        <title>Amazonocrinis nigriterrae gen. nov., sp. nov., Atlanticothrix silvestris gen. nov., sp. nov. and Dendronalium phyllosphericum gen. nov., sp. nov., nostocacean cyanobacteria from Brazilian environments.</title>
        <authorList>
            <person name="Alvarenga D.O."/>
            <person name="Andreote A.P.D."/>
            <person name="Branco L.H.Z."/>
            <person name="Delbaje E."/>
            <person name="Cruz R.B."/>
            <person name="Varani A.M."/>
            <person name="Fiore M.F."/>
        </authorList>
    </citation>
    <scope>NUCLEOTIDE SEQUENCE [LARGE SCALE GENOMIC DNA]</scope>
    <source>
        <strain evidence="2 3">CENA67</strain>
    </source>
</reference>
<evidence type="ECO:0000313" key="2">
    <source>
        <dbReference type="EMBL" id="MBH8564091.1"/>
    </source>
</evidence>
<proteinExistence type="predicted"/>
<name>A0A8J7LAH6_9NOST</name>